<dbReference type="InterPro" id="IPR036047">
    <property type="entry name" value="F-box-like_dom_sf"/>
</dbReference>
<proteinExistence type="predicted"/>
<dbReference type="Proteomes" id="UP000285060">
    <property type="component" value="Unassembled WGS sequence"/>
</dbReference>
<organism evidence="2 3">
    <name type="scientific">Aphanomyces invadans</name>
    <dbReference type="NCBI Taxonomy" id="157072"/>
    <lineage>
        <taxon>Eukaryota</taxon>
        <taxon>Sar</taxon>
        <taxon>Stramenopiles</taxon>
        <taxon>Oomycota</taxon>
        <taxon>Saprolegniomycetes</taxon>
        <taxon>Saprolegniales</taxon>
        <taxon>Verrucalvaceae</taxon>
        <taxon>Aphanomyces</taxon>
    </lineage>
</organism>
<name>A0A3R6WQK2_9STRA</name>
<gene>
    <name evidence="2" type="ORF">DYB32_004324</name>
</gene>
<dbReference type="SUPFAM" id="SSF49899">
    <property type="entry name" value="Concanavalin A-like lectins/glucanases"/>
    <property type="match status" value="1"/>
</dbReference>
<evidence type="ECO:0000313" key="3">
    <source>
        <dbReference type="Proteomes" id="UP000285060"/>
    </source>
</evidence>
<evidence type="ECO:0000256" key="1">
    <source>
        <dbReference type="SAM" id="MobiDB-lite"/>
    </source>
</evidence>
<sequence length="232" mass="26079">MELVHGDIFRQIAGHLGTRDLKCISITCRIFSDMVHHDDSTLWKDQFYRRWNSVNFKLDRSVPCIVSEMVRREFNSLQIQQGQPYGPTFGCGDTVGCLLLDHSSIVYTLNGQAAGPPIPCRPTSPLFPVVGVDTSDAIEWNFGQNPFVFDVSPQWEAQDTNIDVLWAACRTATYLSDDSSDEDESWMHNAAMDGYNLTNDSDDSDPFIESMDELDWSLDSAVDSDDSDGEEM</sequence>
<feature type="region of interest" description="Disordered" evidence="1">
    <location>
        <begin position="213"/>
        <end position="232"/>
    </location>
</feature>
<dbReference type="VEuPathDB" id="FungiDB:H310_01936"/>
<accession>A0A3R6WQK2</accession>
<comment type="caution">
    <text evidence="2">The sequence shown here is derived from an EMBL/GenBank/DDBJ whole genome shotgun (WGS) entry which is preliminary data.</text>
</comment>
<dbReference type="Gene3D" id="2.60.120.920">
    <property type="match status" value="1"/>
</dbReference>
<dbReference type="InterPro" id="IPR043136">
    <property type="entry name" value="B30.2/SPRY_sf"/>
</dbReference>
<dbReference type="SUPFAM" id="SSF81383">
    <property type="entry name" value="F-box domain"/>
    <property type="match status" value="1"/>
</dbReference>
<evidence type="ECO:0000313" key="2">
    <source>
        <dbReference type="EMBL" id="RHY32638.1"/>
    </source>
</evidence>
<protein>
    <submittedName>
        <fullName evidence="2">Uncharacterized protein</fullName>
    </submittedName>
</protein>
<dbReference type="InterPro" id="IPR013320">
    <property type="entry name" value="ConA-like_dom_sf"/>
</dbReference>
<keyword evidence="3" id="KW-1185">Reference proteome</keyword>
<dbReference type="EMBL" id="QUSY01000123">
    <property type="protein sequence ID" value="RHY32638.1"/>
    <property type="molecule type" value="Genomic_DNA"/>
</dbReference>
<reference evidence="2 3" key="1">
    <citation type="submission" date="2018-08" db="EMBL/GenBank/DDBJ databases">
        <title>Aphanomyces genome sequencing and annotation.</title>
        <authorList>
            <person name="Minardi D."/>
            <person name="Oidtmann B."/>
            <person name="Van Der Giezen M."/>
            <person name="Studholme D.J."/>
        </authorList>
    </citation>
    <scope>NUCLEOTIDE SEQUENCE [LARGE SCALE GENOMIC DNA]</scope>
    <source>
        <strain evidence="2 3">NJM0002</strain>
    </source>
</reference>
<dbReference type="AlphaFoldDB" id="A0A3R6WQK2"/>